<proteinExistence type="predicted"/>
<sequence length="71" mass="7809">MEMRRASICSIMIVFLAISMVADAQFIPCCKEGISLECCPTTTTVVNGAQVITTQDNNYPSNMVFFQAQQP</sequence>
<organism evidence="2 3">
    <name type="scientific">Artemisia annua</name>
    <name type="common">Sweet wormwood</name>
    <dbReference type="NCBI Taxonomy" id="35608"/>
    <lineage>
        <taxon>Eukaryota</taxon>
        <taxon>Viridiplantae</taxon>
        <taxon>Streptophyta</taxon>
        <taxon>Embryophyta</taxon>
        <taxon>Tracheophyta</taxon>
        <taxon>Spermatophyta</taxon>
        <taxon>Magnoliopsida</taxon>
        <taxon>eudicotyledons</taxon>
        <taxon>Gunneridae</taxon>
        <taxon>Pentapetalae</taxon>
        <taxon>asterids</taxon>
        <taxon>campanulids</taxon>
        <taxon>Asterales</taxon>
        <taxon>Asteraceae</taxon>
        <taxon>Asteroideae</taxon>
        <taxon>Anthemideae</taxon>
        <taxon>Artemisiinae</taxon>
        <taxon>Artemisia</taxon>
    </lineage>
</organism>
<comment type="caution">
    <text evidence="2">The sequence shown here is derived from an EMBL/GenBank/DDBJ whole genome shotgun (WGS) entry which is preliminary data.</text>
</comment>
<evidence type="ECO:0000313" key="2">
    <source>
        <dbReference type="EMBL" id="PWA85621.1"/>
    </source>
</evidence>
<feature type="chain" id="PRO_5015533467" evidence="1">
    <location>
        <begin position="25"/>
        <end position="71"/>
    </location>
</feature>
<keyword evidence="3" id="KW-1185">Reference proteome</keyword>
<feature type="signal peptide" evidence="1">
    <location>
        <begin position="1"/>
        <end position="24"/>
    </location>
</feature>
<dbReference type="Proteomes" id="UP000245207">
    <property type="component" value="Unassembled WGS sequence"/>
</dbReference>
<dbReference type="EMBL" id="PKPP01001103">
    <property type="protein sequence ID" value="PWA85621.1"/>
    <property type="molecule type" value="Genomic_DNA"/>
</dbReference>
<keyword evidence="1" id="KW-0732">Signal</keyword>
<dbReference type="AlphaFoldDB" id="A0A2U1PIN4"/>
<protein>
    <submittedName>
        <fullName evidence="2">Uncharacterized protein</fullName>
    </submittedName>
</protein>
<accession>A0A2U1PIN4</accession>
<gene>
    <name evidence="2" type="ORF">CTI12_AA146770</name>
</gene>
<evidence type="ECO:0000256" key="1">
    <source>
        <dbReference type="SAM" id="SignalP"/>
    </source>
</evidence>
<evidence type="ECO:0000313" key="3">
    <source>
        <dbReference type="Proteomes" id="UP000245207"/>
    </source>
</evidence>
<reference evidence="2 3" key="1">
    <citation type="journal article" date="2018" name="Mol. Plant">
        <title>The genome of Artemisia annua provides insight into the evolution of Asteraceae family and artemisinin biosynthesis.</title>
        <authorList>
            <person name="Shen Q."/>
            <person name="Zhang L."/>
            <person name="Liao Z."/>
            <person name="Wang S."/>
            <person name="Yan T."/>
            <person name="Shi P."/>
            <person name="Liu M."/>
            <person name="Fu X."/>
            <person name="Pan Q."/>
            <person name="Wang Y."/>
            <person name="Lv Z."/>
            <person name="Lu X."/>
            <person name="Zhang F."/>
            <person name="Jiang W."/>
            <person name="Ma Y."/>
            <person name="Chen M."/>
            <person name="Hao X."/>
            <person name="Li L."/>
            <person name="Tang Y."/>
            <person name="Lv G."/>
            <person name="Zhou Y."/>
            <person name="Sun X."/>
            <person name="Brodelius P.E."/>
            <person name="Rose J.K.C."/>
            <person name="Tang K."/>
        </authorList>
    </citation>
    <scope>NUCLEOTIDE SEQUENCE [LARGE SCALE GENOMIC DNA]</scope>
    <source>
        <strain evidence="3">cv. Huhao1</strain>
        <tissue evidence="2">Leaf</tissue>
    </source>
</reference>
<name>A0A2U1PIN4_ARTAN</name>